<reference evidence="2 3" key="1">
    <citation type="submission" date="2020-03" db="EMBL/GenBank/DDBJ databases">
        <title>Whole genome shotgun sequence of Phytohabitans rumicis NBRC 108638.</title>
        <authorList>
            <person name="Komaki H."/>
            <person name="Tamura T."/>
        </authorList>
    </citation>
    <scope>NUCLEOTIDE SEQUENCE [LARGE SCALE GENOMIC DNA]</scope>
    <source>
        <strain evidence="2 3">NBRC 108638</strain>
    </source>
</reference>
<dbReference type="Proteomes" id="UP000482960">
    <property type="component" value="Unassembled WGS sequence"/>
</dbReference>
<name>A0A6V8L2S2_9ACTN</name>
<reference evidence="2 3" key="2">
    <citation type="submission" date="2020-03" db="EMBL/GenBank/DDBJ databases">
        <authorList>
            <person name="Ichikawa N."/>
            <person name="Kimura A."/>
            <person name="Kitahashi Y."/>
            <person name="Uohara A."/>
        </authorList>
    </citation>
    <scope>NUCLEOTIDE SEQUENCE [LARGE SCALE GENOMIC DNA]</scope>
    <source>
        <strain evidence="2 3">NBRC 108638</strain>
    </source>
</reference>
<dbReference type="RefSeq" id="WP_173075716.1">
    <property type="nucleotide sequence ID" value="NZ_BLPG01000001.1"/>
</dbReference>
<organism evidence="2 3">
    <name type="scientific">Phytohabitans rumicis</name>
    <dbReference type="NCBI Taxonomy" id="1076125"/>
    <lineage>
        <taxon>Bacteria</taxon>
        <taxon>Bacillati</taxon>
        <taxon>Actinomycetota</taxon>
        <taxon>Actinomycetes</taxon>
        <taxon>Micromonosporales</taxon>
        <taxon>Micromonosporaceae</taxon>
    </lineage>
</organism>
<evidence type="ECO:0000313" key="3">
    <source>
        <dbReference type="Proteomes" id="UP000482960"/>
    </source>
</evidence>
<protein>
    <recommendedName>
        <fullName evidence="1">CHAT domain-containing protein</fullName>
    </recommendedName>
</protein>
<dbReference type="Pfam" id="PF12770">
    <property type="entry name" value="CHAT"/>
    <property type="match status" value="1"/>
</dbReference>
<dbReference type="AlphaFoldDB" id="A0A6V8L2S2"/>
<accession>A0A6V8L2S2</accession>
<evidence type="ECO:0000259" key="1">
    <source>
        <dbReference type="Pfam" id="PF12770"/>
    </source>
</evidence>
<evidence type="ECO:0000313" key="2">
    <source>
        <dbReference type="EMBL" id="GFJ88407.1"/>
    </source>
</evidence>
<gene>
    <name evidence="2" type="ORF">Prum_020490</name>
</gene>
<feature type="domain" description="CHAT" evidence="1">
    <location>
        <begin position="7"/>
        <end position="165"/>
    </location>
</feature>
<comment type="caution">
    <text evidence="2">The sequence shown here is derived from an EMBL/GenBank/DDBJ whole genome shotgun (WGS) entry which is preliminary data.</text>
</comment>
<sequence>MIVAAGPHLPGADREARAVAAIHGASALTGPAATVEAVTAAMDGADLAHLAAHGSAYAHNPLFSSLRFADGPLMVYDLERLARVPHTVVLAACDSGRSVVYPGDELLGLAATFLSLGAAALVASVLPVLDAETAPFMAGFHERLAGGDPPAAALAAVQRVAGDDEAMAVAAGFVCLGHSG</sequence>
<proteinExistence type="predicted"/>
<dbReference type="InterPro" id="IPR024983">
    <property type="entry name" value="CHAT_dom"/>
</dbReference>
<keyword evidence="3" id="KW-1185">Reference proteome</keyword>
<dbReference type="EMBL" id="BLPG01000001">
    <property type="protein sequence ID" value="GFJ88407.1"/>
    <property type="molecule type" value="Genomic_DNA"/>
</dbReference>